<dbReference type="Pfam" id="PF07729">
    <property type="entry name" value="FCD"/>
    <property type="match status" value="1"/>
</dbReference>
<accession>A0A6I6DXA2</accession>
<dbReference type="InterPro" id="IPR036390">
    <property type="entry name" value="WH_DNA-bd_sf"/>
</dbReference>
<keyword evidence="3" id="KW-0804">Transcription</keyword>
<keyword evidence="2" id="KW-0238">DNA-binding</keyword>
<organism evidence="5 6">
    <name type="scientific">Microbacterium oryzae</name>
    <dbReference type="NCBI Taxonomy" id="743009"/>
    <lineage>
        <taxon>Bacteria</taxon>
        <taxon>Bacillati</taxon>
        <taxon>Actinomycetota</taxon>
        <taxon>Actinomycetes</taxon>
        <taxon>Micrococcales</taxon>
        <taxon>Microbacteriaceae</taxon>
        <taxon>Microbacterium</taxon>
    </lineage>
</organism>
<keyword evidence="1" id="KW-0805">Transcription regulation</keyword>
<evidence type="ECO:0000256" key="3">
    <source>
        <dbReference type="ARBA" id="ARBA00023163"/>
    </source>
</evidence>
<evidence type="ECO:0000313" key="6">
    <source>
        <dbReference type="Proteomes" id="UP000422989"/>
    </source>
</evidence>
<dbReference type="GO" id="GO:0003677">
    <property type="term" value="F:DNA binding"/>
    <property type="evidence" value="ECO:0007669"/>
    <property type="project" value="UniProtKB-KW"/>
</dbReference>
<dbReference type="KEGG" id="moj:D7D94_07030"/>
<gene>
    <name evidence="5" type="ORF">D7D94_07030</name>
</gene>
<proteinExistence type="predicted"/>
<evidence type="ECO:0000313" key="5">
    <source>
        <dbReference type="EMBL" id="QGU27443.1"/>
    </source>
</evidence>
<keyword evidence="6" id="KW-1185">Reference proteome</keyword>
<dbReference type="SUPFAM" id="SSF48008">
    <property type="entry name" value="GntR ligand-binding domain-like"/>
    <property type="match status" value="1"/>
</dbReference>
<evidence type="ECO:0000256" key="1">
    <source>
        <dbReference type="ARBA" id="ARBA00023015"/>
    </source>
</evidence>
<sequence length="262" mass="28717">MARVCAPSRSSSICSTRSRRSPDVTCLALPSWSASFSAGGSAMERSSGQVRVVEHAELFRAIDHVADAIRSGDLPPGARIRDARLAVELGIPRILVRVALRELEQHGLVRETRARFYRVTEPTPNRFQTAMECVGLEIGIAMQLALPKMDAAERADLSARLRRAALVCTRPGATAEAVYAVTFDLFDEMVARTGNPFLRTSYDRAGREVQRSMRGEMPLLNPPSVIGACAAEVARAVDDGDPRRADRALRRMFRPTFGHALT</sequence>
<dbReference type="Gene3D" id="1.10.10.10">
    <property type="entry name" value="Winged helix-like DNA-binding domain superfamily/Winged helix DNA-binding domain"/>
    <property type="match status" value="1"/>
</dbReference>
<name>A0A6I6DXA2_9MICO</name>
<dbReference type="InterPro" id="IPR036388">
    <property type="entry name" value="WH-like_DNA-bd_sf"/>
</dbReference>
<reference evidence="5 6" key="1">
    <citation type="submission" date="2018-09" db="EMBL/GenBank/DDBJ databases">
        <title>Whole genome sequencing of Microbacterium oryzae strain MB-10T.</title>
        <authorList>
            <person name="Das S.K."/>
        </authorList>
    </citation>
    <scope>NUCLEOTIDE SEQUENCE [LARGE SCALE GENOMIC DNA]</scope>
    <source>
        <strain evidence="5 6">MB-10</strain>
    </source>
</reference>
<dbReference type="Pfam" id="PF00392">
    <property type="entry name" value="GntR"/>
    <property type="match status" value="1"/>
</dbReference>
<dbReference type="InterPro" id="IPR000524">
    <property type="entry name" value="Tscrpt_reg_HTH_GntR"/>
</dbReference>
<dbReference type="InterPro" id="IPR008920">
    <property type="entry name" value="TF_FadR/GntR_C"/>
</dbReference>
<feature type="domain" description="HTH gntR-type" evidence="4">
    <location>
        <begin position="55"/>
        <end position="122"/>
    </location>
</feature>
<dbReference type="GO" id="GO:0003700">
    <property type="term" value="F:DNA-binding transcription factor activity"/>
    <property type="evidence" value="ECO:0007669"/>
    <property type="project" value="InterPro"/>
</dbReference>
<evidence type="ECO:0000259" key="4">
    <source>
        <dbReference type="PROSITE" id="PS50949"/>
    </source>
</evidence>
<dbReference type="PANTHER" id="PTHR43537:SF24">
    <property type="entry name" value="GLUCONATE OPERON TRANSCRIPTIONAL REPRESSOR"/>
    <property type="match status" value="1"/>
</dbReference>
<dbReference type="PANTHER" id="PTHR43537">
    <property type="entry name" value="TRANSCRIPTIONAL REGULATOR, GNTR FAMILY"/>
    <property type="match status" value="1"/>
</dbReference>
<dbReference type="PROSITE" id="PS50949">
    <property type="entry name" value="HTH_GNTR"/>
    <property type="match status" value="1"/>
</dbReference>
<dbReference type="Gene3D" id="1.20.120.530">
    <property type="entry name" value="GntR ligand-binding domain-like"/>
    <property type="match status" value="1"/>
</dbReference>
<protein>
    <submittedName>
        <fullName evidence="5">GntR family transcriptional regulator</fullName>
    </submittedName>
</protein>
<evidence type="ECO:0000256" key="2">
    <source>
        <dbReference type="ARBA" id="ARBA00023125"/>
    </source>
</evidence>
<dbReference type="EMBL" id="CP032550">
    <property type="protein sequence ID" value="QGU27443.1"/>
    <property type="molecule type" value="Genomic_DNA"/>
</dbReference>
<dbReference type="Proteomes" id="UP000422989">
    <property type="component" value="Chromosome"/>
</dbReference>
<dbReference type="InterPro" id="IPR011711">
    <property type="entry name" value="GntR_C"/>
</dbReference>
<dbReference type="AlphaFoldDB" id="A0A6I6DXA2"/>
<dbReference type="OrthoDB" id="8680240at2"/>
<dbReference type="SUPFAM" id="SSF46785">
    <property type="entry name" value="Winged helix' DNA-binding domain"/>
    <property type="match status" value="1"/>
</dbReference>